<dbReference type="Gene3D" id="1.20.58.390">
    <property type="entry name" value="Neurotransmitter-gated ion-channel transmembrane domain"/>
    <property type="match status" value="1"/>
</dbReference>
<dbReference type="InterPro" id="IPR006202">
    <property type="entry name" value="Neur_chan_lig-bd"/>
</dbReference>
<dbReference type="InterPro" id="IPR002394">
    <property type="entry name" value="Nicotinic_acetylcholine_rcpt"/>
</dbReference>
<evidence type="ECO:0000256" key="7">
    <source>
        <dbReference type="ARBA" id="ARBA00023065"/>
    </source>
</evidence>
<feature type="transmembrane region" description="Helical" evidence="13">
    <location>
        <begin position="236"/>
        <end position="255"/>
    </location>
</feature>
<accession>A0A8S1C1Z9</accession>
<feature type="transmembrane region" description="Helical" evidence="13">
    <location>
        <begin position="292"/>
        <end position="315"/>
    </location>
</feature>
<keyword evidence="14" id="KW-0732">Signal</keyword>
<feature type="transmembrane region" description="Helical" evidence="13">
    <location>
        <begin position="262"/>
        <end position="280"/>
    </location>
</feature>
<dbReference type="Gene3D" id="2.70.170.10">
    <property type="entry name" value="Neurotransmitter-gated ion-channel ligand-binding domain"/>
    <property type="match status" value="1"/>
</dbReference>
<dbReference type="Pfam" id="PF02931">
    <property type="entry name" value="Neur_chan_LBD"/>
    <property type="match status" value="1"/>
</dbReference>
<dbReference type="GO" id="GO:0004888">
    <property type="term" value="F:transmembrane signaling receptor activity"/>
    <property type="evidence" value="ECO:0007669"/>
    <property type="project" value="InterPro"/>
</dbReference>
<evidence type="ECO:0000256" key="4">
    <source>
        <dbReference type="ARBA" id="ARBA00022692"/>
    </source>
</evidence>
<protein>
    <recommendedName>
        <fullName evidence="15">Neurotransmitter-gated ion-channel ligand-binding domain-containing protein</fullName>
    </recommendedName>
</protein>
<feature type="chain" id="PRO_5035724263" description="Neurotransmitter-gated ion-channel ligand-binding domain-containing protein" evidence="14">
    <location>
        <begin position="22"/>
        <end position="388"/>
    </location>
</feature>
<feature type="transmembrane region" description="Helical" evidence="13">
    <location>
        <begin position="368"/>
        <end position="387"/>
    </location>
</feature>
<dbReference type="Proteomes" id="UP000494165">
    <property type="component" value="Unassembled WGS sequence"/>
</dbReference>
<evidence type="ECO:0000256" key="10">
    <source>
        <dbReference type="ARBA" id="ARBA00023286"/>
    </source>
</evidence>
<evidence type="ECO:0000256" key="13">
    <source>
        <dbReference type="SAM" id="Phobius"/>
    </source>
</evidence>
<evidence type="ECO:0000313" key="16">
    <source>
        <dbReference type="EMBL" id="CAB3361203.1"/>
    </source>
</evidence>
<evidence type="ECO:0000256" key="1">
    <source>
        <dbReference type="ARBA" id="ARBA00009237"/>
    </source>
</evidence>
<dbReference type="InterPro" id="IPR036719">
    <property type="entry name" value="Neuro-gated_channel_TM_sf"/>
</dbReference>
<dbReference type="InterPro" id="IPR036734">
    <property type="entry name" value="Neur_chan_lig-bd_sf"/>
</dbReference>
<evidence type="ECO:0000259" key="15">
    <source>
        <dbReference type="Pfam" id="PF02931"/>
    </source>
</evidence>
<dbReference type="GO" id="GO:0045211">
    <property type="term" value="C:postsynaptic membrane"/>
    <property type="evidence" value="ECO:0007669"/>
    <property type="project" value="UniProtKB-SubCell"/>
</dbReference>
<keyword evidence="9" id="KW-0675">Receptor</keyword>
<comment type="similarity">
    <text evidence="1">Belongs to the ligand-gated ion channel (TC 1.A.9) family. Acetylcholine receptor (TC 1.A.9.1) subfamily.</text>
</comment>
<dbReference type="AlphaFoldDB" id="A0A8S1C1Z9"/>
<comment type="subcellular location">
    <subcellularLocation>
        <location evidence="12">Postsynaptic cell membrane</location>
        <topology evidence="12">Multi-pass membrane protein</topology>
    </subcellularLocation>
</comment>
<name>A0A8S1C1Z9_9INSE</name>
<dbReference type="EMBL" id="CADEPI010000005">
    <property type="protein sequence ID" value="CAB3361203.1"/>
    <property type="molecule type" value="Genomic_DNA"/>
</dbReference>
<evidence type="ECO:0000256" key="6">
    <source>
        <dbReference type="ARBA" id="ARBA00023018"/>
    </source>
</evidence>
<dbReference type="InterPro" id="IPR006201">
    <property type="entry name" value="Neur_channel"/>
</dbReference>
<dbReference type="CDD" id="cd18997">
    <property type="entry name" value="LGIC_ECD_nAChR"/>
    <property type="match status" value="1"/>
</dbReference>
<keyword evidence="6" id="KW-0770">Synapse</keyword>
<dbReference type="InterPro" id="IPR038050">
    <property type="entry name" value="Neuro_actylchol_rec"/>
</dbReference>
<gene>
    <name evidence="16" type="ORF">CLODIP_2_CD11375</name>
</gene>
<dbReference type="OrthoDB" id="410315at2759"/>
<dbReference type="GO" id="GO:0022848">
    <property type="term" value="F:acetylcholine-gated monoatomic cation-selective channel activity"/>
    <property type="evidence" value="ECO:0007669"/>
    <property type="project" value="InterPro"/>
</dbReference>
<evidence type="ECO:0000256" key="14">
    <source>
        <dbReference type="SAM" id="SignalP"/>
    </source>
</evidence>
<evidence type="ECO:0000256" key="12">
    <source>
        <dbReference type="ARBA" id="ARBA00034104"/>
    </source>
</evidence>
<evidence type="ECO:0000256" key="3">
    <source>
        <dbReference type="ARBA" id="ARBA00022475"/>
    </source>
</evidence>
<feature type="signal peptide" evidence="14">
    <location>
        <begin position="1"/>
        <end position="21"/>
    </location>
</feature>
<evidence type="ECO:0000256" key="5">
    <source>
        <dbReference type="ARBA" id="ARBA00022989"/>
    </source>
</evidence>
<dbReference type="FunFam" id="2.70.170.10:FF:000016">
    <property type="entry name" value="Nicotinic acetylcholine receptor subunit"/>
    <property type="match status" value="1"/>
</dbReference>
<evidence type="ECO:0000313" key="17">
    <source>
        <dbReference type="Proteomes" id="UP000494165"/>
    </source>
</evidence>
<dbReference type="PRINTS" id="PR00254">
    <property type="entry name" value="NICOTINICR"/>
</dbReference>
<keyword evidence="3" id="KW-1003">Cell membrane</keyword>
<evidence type="ECO:0000256" key="8">
    <source>
        <dbReference type="ARBA" id="ARBA00023136"/>
    </source>
</evidence>
<keyword evidence="5 13" id="KW-1133">Transmembrane helix</keyword>
<proteinExistence type="inferred from homology"/>
<sequence>MTAGYHFALLCVFTLLSLSVALRTGDSLRSTLLKHYDRVARPNLAVNATTITFGMTLTHVDLDEITSELTTHGWVQMAWSDARLAWDPNEFGGIKSIHFDEQEIWKPDIYLCNSAQAGEIGTYGSSNMVVHYDGSILWVPPAKFRSFCDLELKIWPFDVQTCKLKFGSWSYSGSHVDLKTGGQSIELDLVTKNAEWALTNVDTARNSQFYPCCPEPYIDITYTLHMARRSEGFCTGIMLAMITVTLLSLSAFLLPTHSSIKIMVNSVNLIFICFVLYAMAERLPALTYKPPKIALSFGCFLLMTVVSFCESVLVIKLSNSNGTVNFPTIVNKALFIGKVDKSNSFGEVLEGTGSNGGWHQVAVALDRCFFVVYAVLYILKIFCFYAMV</sequence>
<evidence type="ECO:0000256" key="11">
    <source>
        <dbReference type="ARBA" id="ARBA00023303"/>
    </source>
</evidence>
<keyword evidence="10" id="KW-1071">Ligand-gated ion channel</keyword>
<evidence type="ECO:0000256" key="9">
    <source>
        <dbReference type="ARBA" id="ARBA00023170"/>
    </source>
</evidence>
<keyword evidence="7" id="KW-0406">Ion transport</keyword>
<keyword evidence="8 13" id="KW-0472">Membrane</keyword>
<keyword evidence="2" id="KW-0813">Transport</keyword>
<dbReference type="SUPFAM" id="SSF63712">
    <property type="entry name" value="Nicotinic receptor ligand binding domain-like"/>
    <property type="match status" value="1"/>
</dbReference>
<dbReference type="PRINTS" id="PR00252">
    <property type="entry name" value="NRIONCHANNEL"/>
</dbReference>
<keyword evidence="4 13" id="KW-0812">Transmembrane</keyword>
<dbReference type="PANTHER" id="PTHR18945">
    <property type="entry name" value="NEUROTRANSMITTER GATED ION CHANNEL"/>
    <property type="match status" value="1"/>
</dbReference>
<comment type="caution">
    <text evidence="16">The sequence shown here is derived from an EMBL/GenBank/DDBJ whole genome shotgun (WGS) entry which is preliminary data.</text>
</comment>
<keyword evidence="17" id="KW-1185">Reference proteome</keyword>
<keyword evidence="11" id="KW-0407">Ion channel</keyword>
<organism evidence="16 17">
    <name type="scientific">Cloeon dipterum</name>
    <dbReference type="NCBI Taxonomy" id="197152"/>
    <lineage>
        <taxon>Eukaryota</taxon>
        <taxon>Metazoa</taxon>
        <taxon>Ecdysozoa</taxon>
        <taxon>Arthropoda</taxon>
        <taxon>Hexapoda</taxon>
        <taxon>Insecta</taxon>
        <taxon>Pterygota</taxon>
        <taxon>Palaeoptera</taxon>
        <taxon>Ephemeroptera</taxon>
        <taxon>Pisciforma</taxon>
        <taxon>Baetidae</taxon>
        <taxon>Cloeon</taxon>
    </lineage>
</organism>
<dbReference type="SUPFAM" id="SSF90112">
    <property type="entry name" value="Neurotransmitter-gated ion-channel transmembrane pore"/>
    <property type="match status" value="1"/>
</dbReference>
<evidence type="ECO:0000256" key="2">
    <source>
        <dbReference type="ARBA" id="ARBA00022448"/>
    </source>
</evidence>
<feature type="domain" description="Neurotransmitter-gated ion-channel ligand-binding" evidence="15">
    <location>
        <begin position="28"/>
        <end position="229"/>
    </location>
</feature>
<reference evidence="16 17" key="1">
    <citation type="submission" date="2020-04" db="EMBL/GenBank/DDBJ databases">
        <authorList>
            <person name="Alioto T."/>
            <person name="Alioto T."/>
            <person name="Gomez Garrido J."/>
        </authorList>
    </citation>
    <scope>NUCLEOTIDE SEQUENCE [LARGE SCALE GENOMIC DNA]</scope>
</reference>